<dbReference type="Proteomes" id="UP001501468">
    <property type="component" value="Unassembled WGS sequence"/>
</dbReference>
<dbReference type="EMBL" id="BAABDC010000001">
    <property type="protein sequence ID" value="GAA3691235.1"/>
    <property type="molecule type" value="Genomic_DNA"/>
</dbReference>
<evidence type="ECO:0000256" key="1">
    <source>
        <dbReference type="SAM" id="MobiDB-lite"/>
    </source>
</evidence>
<reference evidence="3" key="1">
    <citation type="journal article" date="2019" name="Int. J. Syst. Evol. Microbiol.">
        <title>The Global Catalogue of Microorganisms (GCM) 10K type strain sequencing project: providing services to taxonomists for standard genome sequencing and annotation.</title>
        <authorList>
            <consortium name="The Broad Institute Genomics Platform"/>
            <consortium name="The Broad Institute Genome Sequencing Center for Infectious Disease"/>
            <person name="Wu L."/>
            <person name="Ma J."/>
        </authorList>
    </citation>
    <scope>NUCLEOTIDE SEQUENCE [LARGE SCALE GENOMIC DNA]</scope>
    <source>
        <strain evidence="3">JCM 17125</strain>
    </source>
</reference>
<evidence type="ECO:0000313" key="2">
    <source>
        <dbReference type="EMBL" id="GAA3691235.1"/>
    </source>
</evidence>
<name>A0ABP7CII2_9MICO</name>
<gene>
    <name evidence="2" type="ORF">GCM10022399_03890</name>
</gene>
<sequence length="51" mass="5274">MATTMPSTGMRTSDKGVGDQPRVGAGAVRATHTSRTASAVAMAPTTRRRDV</sequence>
<proteinExistence type="predicted"/>
<feature type="region of interest" description="Disordered" evidence="1">
    <location>
        <begin position="1"/>
        <end position="51"/>
    </location>
</feature>
<protein>
    <submittedName>
        <fullName evidence="2">Uncharacterized protein</fullName>
    </submittedName>
</protein>
<feature type="compositionally biased region" description="Polar residues" evidence="1">
    <location>
        <begin position="1"/>
        <end position="11"/>
    </location>
</feature>
<keyword evidence="3" id="KW-1185">Reference proteome</keyword>
<organism evidence="2 3">
    <name type="scientific">Terrabacter ginsenosidimutans</name>
    <dbReference type="NCBI Taxonomy" id="490575"/>
    <lineage>
        <taxon>Bacteria</taxon>
        <taxon>Bacillati</taxon>
        <taxon>Actinomycetota</taxon>
        <taxon>Actinomycetes</taxon>
        <taxon>Micrococcales</taxon>
        <taxon>Intrasporangiaceae</taxon>
        <taxon>Terrabacter</taxon>
    </lineage>
</organism>
<comment type="caution">
    <text evidence="2">The sequence shown here is derived from an EMBL/GenBank/DDBJ whole genome shotgun (WGS) entry which is preliminary data.</text>
</comment>
<evidence type="ECO:0000313" key="3">
    <source>
        <dbReference type="Proteomes" id="UP001501468"/>
    </source>
</evidence>
<accession>A0ABP7CII2</accession>